<dbReference type="InterPro" id="IPR018461">
    <property type="entry name" value="Na/H_Antiport_NhaC-like_C"/>
</dbReference>
<feature type="transmembrane region" description="Helical" evidence="9">
    <location>
        <begin position="236"/>
        <end position="255"/>
    </location>
</feature>
<dbReference type="Proteomes" id="UP000823883">
    <property type="component" value="Unassembled WGS sequence"/>
</dbReference>
<evidence type="ECO:0000256" key="1">
    <source>
        <dbReference type="ARBA" id="ARBA00004651"/>
    </source>
</evidence>
<feature type="transmembrane region" description="Helical" evidence="9">
    <location>
        <begin position="12"/>
        <end position="34"/>
    </location>
</feature>
<dbReference type="EMBL" id="DWWL01000005">
    <property type="protein sequence ID" value="HJC46598.1"/>
    <property type="molecule type" value="Genomic_DNA"/>
</dbReference>
<name>A0A9D2PBK3_9FIRM</name>
<accession>A0A9D2PBK3</accession>
<feature type="transmembrane region" description="Helical" evidence="9">
    <location>
        <begin position="261"/>
        <end position="279"/>
    </location>
</feature>
<feature type="transmembrane region" description="Helical" evidence="9">
    <location>
        <begin position="140"/>
        <end position="166"/>
    </location>
</feature>
<sequence length="477" mass="50786">MKEPTKENEKMPFGWALFCILFLLISMILSVAWLDIPVHINLLASMAVTLAVAAVNGKSWDEIAGYIEYGGKICMAPTLTMMIIGILIGSWIASGTVPMIIYWGLKLINPAVFLVASCVVCCITSVATGSSWSTAGTVGIALIAVGGGLGINPAMTAGAIISGSYFGDKMSPMSDTTNLAPAVAEADIFDHIRAMIYTSGPSLIVALAVYGVLGMQYTAHNVNSEEIQLTMDTLKSVFNLNPVVLLPPVIVSVMAVLKKPAIPTLLISSAVAAILAMTVQGATLTEITTIMDTGYVSETGIYDIDVLLSRGGLQSMMWTASLGMLGMLYGAIMEKSGLLEAFLDKLKMFTGSLGGLVTMVILSCIILLAATASQTLAIVVGGRMYIGEFRKKDLLPQTLSRTLEDSGTIVSPLIPWSLCGVYMAGTLGVPVLSYLPYAVFCWLCPILAIIYGFTGKFFWKTGEIPSKRTYRPVDTRS</sequence>
<evidence type="ECO:0000256" key="9">
    <source>
        <dbReference type="SAM" id="Phobius"/>
    </source>
</evidence>
<feature type="transmembrane region" description="Helical" evidence="9">
    <location>
        <begin position="316"/>
        <end position="333"/>
    </location>
</feature>
<gene>
    <name evidence="11" type="primary">nhaC</name>
    <name evidence="11" type="ORF">IAA04_00915</name>
</gene>
<evidence type="ECO:0000256" key="7">
    <source>
        <dbReference type="ARBA" id="ARBA00023136"/>
    </source>
</evidence>
<evidence type="ECO:0000256" key="5">
    <source>
        <dbReference type="ARBA" id="ARBA00022692"/>
    </source>
</evidence>
<reference evidence="11" key="1">
    <citation type="journal article" date="2021" name="PeerJ">
        <title>Extensive microbial diversity within the chicken gut microbiome revealed by metagenomics and culture.</title>
        <authorList>
            <person name="Gilroy R."/>
            <person name="Ravi A."/>
            <person name="Getino M."/>
            <person name="Pursley I."/>
            <person name="Horton D.L."/>
            <person name="Alikhan N.F."/>
            <person name="Baker D."/>
            <person name="Gharbi K."/>
            <person name="Hall N."/>
            <person name="Watson M."/>
            <person name="Adriaenssens E.M."/>
            <person name="Foster-Nyarko E."/>
            <person name="Jarju S."/>
            <person name="Secka A."/>
            <person name="Antonio M."/>
            <person name="Oren A."/>
            <person name="Chaudhuri R.R."/>
            <person name="La Ragione R."/>
            <person name="Hildebrand F."/>
            <person name="Pallen M.J."/>
        </authorList>
    </citation>
    <scope>NUCLEOTIDE SEQUENCE</scope>
    <source>
        <strain evidence="11">CHK183-5548</strain>
    </source>
</reference>
<feature type="transmembrane region" description="Helical" evidence="9">
    <location>
        <begin position="78"/>
        <end position="101"/>
    </location>
</feature>
<evidence type="ECO:0000256" key="6">
    <source>
        <dbReference type="ARBA" id="ARBA00022989"/>
    </source>
</evidence>
<feature type="transmembrane region" description="Helical" evidence="9">
    <location>
        <begin position="407"/>
        <end position="425"/>
    </location>
</feature>
<comment type="subcellular location">
    <subcellularLocation>
        <location evidence="1">Cell membrane</location>
        <topology evidence="1">Multi-pass membrane protein</topology>
    </subcellularLocation>
</comment>
<dbReference type="AlphaFoldDB" id="A0A9D2PBK3"/>
<protein>
    <submittedName>
        <fullName evidence="11">Na+/H+ antiporter NhaC</fullName>
    </submittedName>
</protein>
<dbReference type="Pfam" id="PF03553">
    <property type="entry name" value="Na_H_antiporter"/>
    <property type="match status" value="1"/>
</dbReference>
<evidence type="ECO:0000256" key="4">
    <source>
        <dbReference type="ARBA" id="ARBA00022475"/>
    </source>
</evidence>
<dbReference type="GO" id="GO:0005886">
    <property type="term" value="C:plasma membrane"/>
    <property type="evidence" value="ECO:0007669"/>
    <property type="project" value="UniProtKB-SubCell"/>
</dbReference>
<dbReference type="NCBIfam" id="TIGR00931">
    <property type="entry name" value="antiport_nhaC"/>
    <property type="match status" value="1"/>
</dbReference>
<keyword evidence="4" id="KW-1003">Cell membrane</keyword>
<dbReference type="GO" id="GO:0015297">
    <property type="term" value="F:antiporter activity"/>
    <property type="evidence" value="ECO:0007669"/>
    <property type="project" value="UniProtKB-KW"/>
</dbReference>
<comment type="caution">
    <text evidence="11">The sequence shown here is derived from an EMBL/GenBank/DDBJ whole genome shotgun (WGS) entry which is preliminary data.</text>
</comment>
<dbReference type="PANTHER" id="PTHR33451:SF3">
    <property type="entry name" value="MALATE-2H(+)_NA(+)-LACTATE ANTIPORTER"/>
    <property type="match status" value="1"/>
</dbReference>
<proteinExistence type="inferred from homology"/>
<evidence type="ECO:0000256" key="8">
    <source>
        <dbReference type="ARBA" id="ARBA00038435"/>
    </source>
</evidence>
<evidence type="ECO:0000259" key="10">
    <source>
        <dbReference type="Pfam" id="PF03553"/>
    </source>
</evidence>
<feature type="transmembrane region" description="Helical" evidence="9">
    <location>
        <begin position="437"/>
        <end position="459"/>
    </location>
</feature>
<dbReference type="InterPro" id="IPR052180">
    <property type="entry name" value="NhaC_Na-H+_Antiporter"/>
</dbReference>
<feature type="transmembrane region" description="Helical" evidence="9">
    <location>
        <begin position="194"/>
        <end position="215"/>
    </location>
</feature>
<organism evidence="11 12">
    <name type="scientific">Candidatus Lachnoclostridium pullistercoris</name>
    <dbReference type="NCBI Taxonomy" id="2838632"/>
    <lineage>
        <taxon>Bacteria</taxon>
        <taxon>Bacillati</taxon>
        <taxon>Bacillota</taxon>
        <taxon>Clostridia</taxon>
        <taxon>Lachnospirales</taxon>
        <taxon>Lachnospiraceae</taxon>
    </lineage>
</organism>
<evidence type="ECO:0000256" key="3">
    <source>
        <dbReference type="ARBA" id="ARBA00022449"/>
    </source>
</evidence>
<keyword evidence="7 9" id="KW-0472">Membrane</keyword>
<keyword evidence="2" id="KW-0813">Transport</keyword>
<keyword evidence="5 9" id="KW-0812">Transmembrane</keyword>
<evidence type="ECO:0000313" key="12">
    <source>
        <dbReference type="Proteomes" id="UP000823883"/>
    </source>
</evidence>
<dbReference type="InterPro" id="IPR004770">
    <property type="entry name" value="Na/H_antiport_NhaC"/>
</dbReference>
<feature type="transmembrane region" description="Helical" evidence="9">
    <location>
        <begin position="353"/>
        <end position="386"/>
    </location>
</feature>
<keyword evidence="6 9" id="KW-1133">Transmembrane helix</keyword>
<feature type="transmembrane region" description="Helical" evidence="9">
    <location>
        <begin position="40"/>
        <end position="57"/>
    </location>
</feature>
<feature type="domain" description="Na+/H+ antiporter NhaC-like C-terminal" evidence="10">
    <location>
        <begin position="164"/>
        <end position="455"/>
    </location>
</feature>
<evidence type="ECO:0000313" key="11">
    <source>
        <dbReference type="EMBL" id="HJC46598.1"/>
    </source>
</evidence>
<dbReference type="PANTHER" id="PTHR33451">
    <property type="entry name" value="MALATE-2H(+)/NA(+)-LACTATE ANTIPORTER"/>
    <property type="match status" value="1"/>
</dbReference>
<keyword evidence="3" id="KW-0050">Antiport</keyword>
<reference evidence="11" key="2">
    <citation type="submission" date="2021-04" db="EMBL/GenBank/DDBJ databases">
        <authorList>
            <person name="Gilroy R."/>
        </authorList>
    </citation>
    <scope>NUCLEOTIDE SEQUENCE</scope>
    <source>
        <strain evidence="11">CHK183-5548</strain>
    </source>
</reference>
<comment type="similarity">
    <text evidence="8">Belongs to the NhaC Na(+)/H(+) (TC 2.A.35) antiporter family.</text>
</comment>
<evidence type="ECO:0000256" key="2">
    <source>
        <dbReference type="ARBA" id="ARBA00022448"/>
    </source>
</evidence>
<feature type="transmembrane region" description="Helical" evidence="9">
    <location>
        <begin position="107"/>
        <end position="128"/>
    </location>
</feature>